<feature type="site" description="Transition state stabilizer" evidence="9">
    <location>
        <position position="83"/>
    </location>
</feature>
<evidence type="ECO:0000256" key="7">
    <source>
        <dbReference type="ARBA" id="ARBA00023049"/>
    </source>
</evidence>
<evidence type="ECO:0000256" key="2">
    <source>
        <dbReference type="ARBA" id="ARBA00022670"/>
    </source>
</evidence>
<comment type="similarity">
    <text evidence="9 10">Belongs to the peptidase M15D family.</text>
</comment>
<comment type="catalytic activity">
    <reaction evidence="1 9 10">
        <text>D-alanyl-D-alanine + H2O = 2 D-alanine</text>
        <dbReference type="Rhea" id="RHEA:20661"/>
        <dbReference type="ChEBI" id="CHEBI:15377"/>
        <dbReference type="ChEBI" id="CHEBI:57416"/>
        <dbReference type="ChEBI" id="CHEBI:57822"/>
        <dbReference type="EC" id="3.4.13.22"/>
    </reaction>
</comment>
<reference evidence="12 13" key="1">
    <citation type="journal article" date="2015" name="Genome Announc.">
        <title>Expanding the biotechnology potential of lactobacilli through comparative genomics of 213 strains and associated genera.</title>
        <authorList>
            <person name="Sun Z."/>
            <person name="Harris H.M."/>
            <person name="McCann A."/>
            <person name="Guo C."/>
            <person name="Argimon S."/>
            <person name="Zhang W."/>
            <person name="Yang X."/>
            <person name="Jeffery I.B."/>
            <person name="Cooney J.C."/>
            <person name="Kagawa T.F."/>
            <person name="Liu W."/>
            <person name="Song Y."/>
            <person name="Salvetti E."/>
            <person name="Wrobel A."/>
            <person name="Rasinkangas P."/>
            <person name="Parkhill J."/>
            <person name="Rea M.C."/>
            <person name="O'Sullivan O."/>
            <person name="Ritari J."/>
            <person name="Douillard F.P."/>
            <person name="Paul Ross R."/>
            <person name="Yang R."/>
            <person name="Briner A.E."/>
            <person name="Felis G.E."/>
            <person name="de Vos W.M."/>
            <person name="Barrangou R."/>
            <person name="Klaenhammer T.R."/>
            <person name="Caufield P.W."/>
            <person name="Cui Y."/>
            <person name="Zhang H."/>
            <person name="O'Toole P.W."/>
        </authorList>
    </citation>
    <scope>NUCLEOTIDE SEQUENCE [LARGE SCALE GENOMIC DNA]</scope>
    <source>
        <strain evidence="12 13">JCM 15530</strain>
    </source>
</reference>
<dbReference type="AlphaFoldDB" id="A0A0R1HM26"/>
<keyword evidence="2 9" id="KW-0645">Protease</keyword>
<evidence type="ECO:0000256" key="10">
    <source>
        <dbReference type="PIRNR" id="PIRNR026671"/>
    </source>
</evidence>
<dbReference type="HAMAP" id="MF_01924">
    <property type="entry name" value="A_A_dipeptidase"/>
    <property type="match status" value="1"/>
</dbReference>
<keyword evidence="4 9" id="KW-0378">Hydrolase</keyword>
<dbReference type="GO" id="GO:0071555">
    <property type="term" value="P:cell wall organization"/>
    <property type="evidence" value="ECO:0007669"/>
    <property type="project" value="UniProtKB-KW"/>
</dbReference>
<comment type="caution">
    <text evidence="12">The sequence shown here is derived from an EMBL/GenBank/DDBJ whole genome shotgun (WGS) entry which is preliminary data.</text>
</comment>
<dbReference type="EC" id="3.4.13.22" evidence="9 10"/>
<dbReference type="PANTHER" id="PTHR43126:SF1">
    <property type="entry name" value="D-ALANYL-D-ALANINE DIPEPTIDASE"/>
    <property type="match status" value="1"/>
</dbReference>
<feature type="active site" description="Proton donor/acceptor" evidence="9">
    <location>
        <position position="173"/>
    </location>
</feature>
<dbReference type="SUPFAM" id="SSF55166">
    <property type="entry name" value="Hedgehog/DD-peptidase"/>
    <property type="match status" value="1"/>
</dbReference>
<sequence>MLPQNHNRLAKSISANPGFINIQQVDPSIIVDLKYATNDNFTGQAIYDFTVAIARIGTAKKLAVAAQQLRSQGYRLKVWDAYRPTTAQQRLFSTWPDPTWVAPPNPNYSHEKGVTFDLTLTDMAGQEIPMQSGFDDFSNRAKRDFPRTAAQEVTYRALLSAMTQADFHGYENEWWDYQDNDANSYEPAQVNPNDYDHERTT</sequence>
<evidence type="ECO:0000256" key="8">
    <source>
        <dbReference type="ARBA" id="ARBA00023316"/>
    </source>
</evidence>
<comment type="function">
    <text evidence="9 10">Catalyzes hydrolysis of the D-alanyl-D-alanine dipeptide.</text>
</comment>
<evidence type="ECO:0000256" key="9">
    <source>
        <dbReference type="HAMAP-Rule" id="MF_01924"/>
    </source>
</evidence>
<protein>
    <recommendedName>
        <fullName evidence="9 10">D-alanyl-D-alanine dipeptidase</fullName>
        <shortName evidence="9 10">D-Ala-D-Ala dipeptidase</shortName>
        <ecNumber evidence="9 10">3.4.13.22</ecNumber>
    </recommendedName>
</protein>
<evidence type="ECO:0000256" key="3">
    <source>
        <dbReference type="ARBA" id="ARBA00022723"/>
    </source>
</evidence>
<keyword evidence="5" id="KW-0862">Zinc</keyword>
<dbReference type="InterPro" id="IPR000755">
    <property type="entry name" value="A_A_dipeptidase"/>
</dbReference>
<name>A0A0R1HM26_9LACO</name>
<dbReference type="GO" id="GO:0006508">
    <property type="term" value="P:proteolysis"/>
    <property type="evidence" value="ECO:0007669"/>
    <property type="project" value="UniProtKB-KW"/>
</dbReference>
<dbReference type="Pfam" id="PF01427">
    <property type="entry name" value="Peptidase_M15"/>
    <property type="match status" value="1"/>
</dbReference>
<evidence type="ECO:0000256" key="11">
    <source>
        <dbReference type="SAM" id="MobiDB-lite"/>
    </source>
</evidence>
<keyword evidence="13" id="KW-1185">Reference proteome</keyword>
<evidence type="ECO:0000256" key="4">
    <source>
        <dbReference type="ARBA" id="ARBA00022801"/>
    </source>
</evidence>
<gene>
    <name evidence="12" type="ORF">FC96_GL002339</name>
</gene>
<keyword evidence="7 9" id="KW-0482">Metalloprotease</keyword>
<organism evidence="12 13">
    <name type="scientific">Secundilactobacillus kimchicus JCM 15530</name>
    <dbReference type="NCBI Taxonomy" id="1302272"/>
    <lineage>
        <taxon>Bacteria</taxon>
        <taxon>Bacillati</taxon>
        <taxon>Bacillota</taxon>
        <taxon>Bacilli</taxon>
        <taxon>Lactobacillales</taxon>
        <taxon>Lactobacillaceae</taxon>
        <taxon>Secundilactobacillus</taxon>
    </lineage>
</organism>
<evidence type="ECO:0000313" key="13">
    <source>
        <dbReference type="Proteomes" id="UP000050911"/>
    </source>
</evidence>
<proteinExistence type="inferred from homology"/>
<comment type="caution">
    <text evidence="9">Lacks conserved residue(s) required for the propagation of feature annotation.</text>
</comment>
<dbReference type="GO" id="GO:0046872">
    <property type="term" value="F:metal ion binding"/>
    <property type="evidence" value="ECO:0007669"/>
    <property type="project" value="UniProtKB-KW"/>
</dbReference>
<dbReference type="PANTHER" id="PTHR43126">
    <property type="entry name" value="D-ALANYL-D-ALANINE DIPEPTIDASE"/>
    <property type="match status" value="1"/>
</dbReference>
<keyword evidence="6 9" id="KW-0224">Dipeptidase</keyword>
<dbReference type="CDD" id="cd14840">
    <property type="entry name" value="D-Ala-D-Ala_dipeptidase_Aad"/>
    <property type="match status" value="1"/>
</dbReference>
<dbReference type="PIRSF" id="PIRSF026671">
    <property type="entry name" value="AA_dipeptidase"/>
    <property type="match status" value="1"/>
</dbReference>
<dbReference type="STRING" id="1302272.FC96_GL002339"/>
<evidence type="ECO:0000256" key="5">
    <source>
        <dbReference type="ARBA" id="ARBA00022833"/>
    </source>
</evidence>
<dbReference type="RefSeq" id="WP_156403206.1">
    <property type="nucleotide sequence ID" value="NZ_AZCX01000007.1"/>
</dbReference>
<dbReference type="Proteomes" id="UP000050911">
    <property type="component" value="Unassembled WGS sequence"/>
</dbReference>
<evidence type="ECO:0000256" key="1">
    <source>
        <dbReference type="ARBA" id="ARBA00001362"/>
    </source>
</evidence>
<accession>A0A0R1HM26</accession>
<evidence type="ECO:0000313" key="12">
    <source>
        <dbReference type="EMBL" id="KRK47616.1"/>
    </source>
</evidence>
<evidence type="ECO:0000256" key="6">
    <source>
        <dbReference type="ARBA" id="ARBA00022997"/>
    </source>
</evidence>
<dbReference type="EMBL" id="AZCX01000007">
    <property type="protein sequence ID" value="KRK47616.1"/>
    <property type="molecule type" value="Genomic_DNA"/>
</dbReference>
<dbReference type="GO" id="GO:0008237">
    <property type="term" value="F:metallopeptidase activity"/>
    <property type="evidence" value="ECO:0007669"/>
    <property type="project" value="UniProtKB-KW"/>
</dbReference>
<dbReference type="Gene3D" id="3.30.1380.10">
    <property type="match status" value="1"/>
</dbReference>
<dbReference type="OrthoDB" id="9801430at2"/>
<keyword evidence="8 10" id="KW-0961">Cell wall biogenesis/degradation</keyword>
<dbReference type="InterPro" id="IPR009045">
    <property type="entry name" value="Zn_M74/Hedgehog-like"/>
</dbReference>
<feature type="region of interest" description="Disordered" evidence="11">
    <location>
        <begin position="181"/>
        <end position="201"/>
    </location>
</feature>
<dbReference type="GO" id="GO:0160237">
    <property type="term" value="F:D-Ala-D-Ala dipeptidase activity"/>
    <property type="evidence" value="ECO:0007669"/>
    <property type="project" value="UniProtKB-EC"/>
</dbReference>
<dbReference type="PATRIC" id="fig|1302272.5.peg.2390"/>
<keyword evidence="3" id="KW-0479">Metal-binding</keyword>